<feature type="compositionally biased region" description="Polar residues" evidence="1">
    <location>
        <begin position="63"/>
        <end position="74"/>
    </location>
</feature>
<organism evidence="2 3">
    <name type="scientific">Eumeta variegata</name>
    <name type="common">Bagworm moth</name>
    <name type="synonym">Eumeta japonica</name>
    <dbReference type="NCBI Taxonomy" id="151549"/>
    <lineage>
        <taxon>Eukaryota</taxon>
        <taxon>Metazoa</taxon>
        <taxon>Ecdysozoa</taxon>
        <taxon>Arthropoda</taxon>
        <taxon>Hexapoda</taxon>
        <taxon>Insecta</taxon>
        <taxon>Pterygota</taxon>
        <taxon>Neoptera</taxon>
        <taxon>Endopterygota</taxon>
        <taxon>Lepidoptera</taxon>
        <taxon>Glossata</taxon>
        <taxon>Ditrysia</taxon>
        <taxon>Tineoidea</taxon>
        <taxon>Psychidae</taxon>
        <taxon>Oiketicinae</taxon>
        <taxon>Eumeta</taxon>
    </lineage>
</organism>
<comment type="caution">
    <text evidence="2">The sequence shown here is derived from an EMBL/GenBank/DDBJ whole genome shotgun (WGS) entry which is preliminary data.</text>
</comment>
<name>A0A4C1UBK8_EUMVA</name>
<protein>
    <submittedName>
        <fullName evidence="2">Uncharacterized protein</fullName>
    </submittedName>
</protein>
<evidence type="ECO:0000256" key="1">
    <source>
        <dbReference type="SAM" id="MobiDB-lite"/>
    </source>
</evidence>
<sequence length="97" mass="11229">MEKGVPRSIMDLSTSTFPLIRSKGVEVFADRRRRRRTREPPTPARYGPSVSDFRKSLPKRMSSYKQKSNQNALETSREQDEWGDKKQNNVDMNIGVV</sequence>
<dbReference type="Proteomes" id="UP000299102">
    <property type="component" value="Unassembled WGS sequence"/>
</dbReference>
<feature type="compositionally biased region" description="Basic and acidic residues" evidence="1">
    <location>
        <begin position="75"/>
        <end position="88"/>
    </location>
</feature>
<feature type="region of interest" description="Disordered" evidence="1">
    <location>
        <begin position="28"/>
        <end position="97"/>
    </location>
</feature>
<gene>
    <name evidence="2" type="ORF">EVAR_86210_1</name>
</gene>
<evidence type="ECO:0000313" key="3">
    <source>
        <dbReference type="Proteomes" id="UP000299102"/>
    </source>
</evidence>
<reference evidence="2 3" key="1">
    <citation type="journal article" date="2019" name="Commun. Biol.">
        <title>The bagworm genome reveals a unique fibroin gene that provides high tensile strength.</title>
        <authorList>
            <person name="Kono N."/>
            <person name="Nakamura H."/>
            <person name="Ohtoshi R."/>
            <person name="Tomita M."/>
            <person name="Numata K."/>
            <person name="Arakawa K."/>
        </authorList>
    </citation>
    <scope>NUCLEOTIDE SEQUENCE [LARGE SCALE GENOMIC DNA]</scope>
</reference>
<evidence type="ECO:0000313" key="2">
    <source>
        <dbReference type="EMBL" id="GBP23835.1"/>
    </source>
</evidence>
<dbReference type="EMBL" id="BGZK01000154">
    <property type="protein sequence ID" value="GBP23835.1"/>
    <property type="molecule type" value="Genomic_DNA"/>
</dbReference>
<accession>A0A4C1UBK8</accession>
<dbReference type="AlphaFoldDB" id="A0A4C1UBK8"/>
<keyword evidence="3" id="KW-1185">Reference proteome</keyword>
<proteinExistence type="predicted"/>